<reference evidence="1" key="2">
    <citation type="submission" date="2021-04" db="EMBL/GenBank/DDBJ databases">
        <authorList>
            <person name="Dong X."/>
        </authorList>
    </citation>
    <scope>NUCLEOTIDE SEQUENCE</scope>
    <source>
        <strain evidence="1">ZWT</strain>
    </source>
</reference>
<name>A0A9J6P4C1_9CLOT</name>
<comment type="caution">
    <text evidence="1">The sequence shown here is derived from an EMBL/GenBank/DDBJ whole genome shotgun (WGS) entry which is preliminary data.</text>
</comment>
<dbReference type="Pfam" id="PF02572">
    <property type="entry name" value="CobA_CobO_BtuR"/>
    <property type="match status" value="1"/>
</dbReference>
<gene>
    <name evidence="1" type="primary">cobO</name>
    <name evidence="1" type="ORF">KDK92_16880</name>
</gene>
<dbReference type="GO" id="GO:0008817">
    <property type="term" value="F:corrinoid adenosyltransferase activity"/>
    <property type="evidence" value="ECO:0007669"/>
    <property type="project" value="UniProtKB-EC"/>
</dbReference>
<dbReference type="EMBL" id="JAGSOJ010000003">
    <property type="protein sequence ID" value="MCM1991411.1"/>
    <property type="molecule type" value="Genomic_DNA"/>
</dbReference>
<dbReference type="RefSeq" id="WP_250860513.1">
    <property type="nucleotide sequence ID" value="NZ_JAGSOJ010000003.1"/>
</dbReference>
<dbReference type="NCBIfam" id="NF004637">
    <property type="entry name" value="PRK05986.1"/>
    <property type="match status" value="1"/>
</dbReference>
<dbReference type="SUPFAM" id="SSF52540">
    <property type="entry name" value="P-loop containing nucleoside triphosphate hydrolases"/>
    <property type="match status" value="1"/>
</dbReference>
<organism evidence="1 2">
    <name type="scientific">Oceanirhabdus seepicola</name>
    <dbReference type="NCBI Taxonomy" id="2828781"/>
    <lineage>
        <taxon>Bacteria</taxon>
        <taxon>Bacillati</taxon>
        <taxon>Bacillota</taxon>
        <taxon>Clostridia</taxon>
        <taxon>Eubacteriales</taxon>
        <taxon>Clostridiaceae</taxon>
        <taxon>Oceanirhabdus</taxon>
    </lineage>
</organism>
<proteinExistence type="predicted"/>
<dbReference type="PANTHER" id="PTHR46638:SF1">
    <property type="entry name" value="CORRINOID ADENOSYLTRANSFERASE"/>
    <property type="match status" value="1"/>
</dbReference>
<sequence>MEKGYIHVYTGNGKGKTTAAFGLALRAVYSGKKVYIGQFVKSMKYNETKIEKDLEGIKIEQFGRGCFLTEKPNDEDVKAAEEALLKCELILKEGSYDLVILDEATIALYFKLFTVEELIQVVKERNPEVEVVITGRYAPEELIEIADLVTEMKEIKHYYVKGVESREGIER</sequence>
<accession>A0A9J6P4C1</accession>
<protein>
    <submittedName>
        <fullName evidence="1">Cob(I)yrinic acid a,c-diamide adenosyltransferase</fullName>
        <ecNumber evidence="1">2.5.1.17</ecNumber>
    </submittedName>
</protein>
<dbReference type="PANTHER" id="PTHR46638">
    <property type="entry name" value="CORRINOID ADENOSYLTRANSFERASE"/>
    <property type="match status" value="1"/>
</dbReference>
<dbReference type="Gene3D" id="3.40.50.300">
    <property type="entry name" value="P-loop containing nucleotide triphosphate hydrolases"/>
    <property type="match status" value="1"/>
</dbReference>
<reference evidence="1" key="1">
    <citation type="journal article" date="2021" name="mSystems">
        <title>Bacteria and Archaea Synergistically Convert Glycine Betaine to Biogenic Methane in the Formosa Cold Seep of the South China Sea.</title>
        <authorList>
            <person name="Li L."/>
            <person name="Zhang W."/>
            <person name="Zhang S."/>
            <person name="Song L."/>
            <person name="Sun Q."/>
            <person name="Zhang H."/>
            <person name="Xiang H."/>
            <person name="Dong X."/>
        </authorList>
    </citation>
    <scope>NUCLEOTIDE SEQUENCE</scope>
    <source>
        <strain evidence="1">ZWT</strain>
    </source>
</reference>
<dbReference type="AlphaFoldDB" id="A0A9J6P4C1"/>
<evidence type="ECO:0000313" key="1">
    <source>
        <dbReference type="EMBL" id="MCM1991411.1"/>
    </source>
</evidence>
<dbReference type="Proteomes" id="UP001056429">
    <property type="component" value="Unassembled WGS sequence"/>
</dbReference>
<dbReference type="InterPro" id="IPR003724">
    <property type="entry name" value="CblAdoTrfase_CobA"/>
</dbReference>
<dbReference type="GO" id="GO:0005524">
    <property type="term" value="F:ATP binding"/>
    <property type="evidence" value="ECO:0007669"/>
    <property type="project" value="InterPro"/>
</dbReference>
<dbReference type="EC" id="2.5.1.17" evidence="1"/>
<dbReference type="CDD" id="cd00561">
    <property type="entry name" value="CobA_ACA"/>
    <property type="match status" value="1"/>
</dbReference>
<keyword evidence="2" id="KW-1185">Reference proteome</keyword>
<keyword evidence="1" id="KW-0808">Transferase</keyword>
<dbReference type="NCBIfam" id="TIGR00708">
    <property type="entry name" value="cobA"/>
    <property type="match status" value="1"/>
</dbReference>
<evidence type="ECO:0000313" key="2">
    <source>
        <dbReference type="Proteomes" id="UP001056429"/>
    </source>
</evidence>
<dbReference type="GO" id="GO:0009236">
    <property type="term" value="P:cobalamin biosynthetic process"/>
    <property type="evidence" value="ECO:0007669"/>
    <property type="project" value="InterPro"/>
</dbReference>
<dbReference type="InterPro" id="IPR027417">
    <property type="entry name" value="P-loop_NTPase"/>
</dbReference>
<dbReference type="PIRSF" id="PIRSF015617">
    <property type="entry name" value="Adensltrnsf_CobA"/>
    <property type="match status" value="1"/>
</dbReference>